<keyword evidence="1" id="KW-0812">Transmembrane</keyword>
<feature type="transmembrane region" description="Helical" evidence="1">
    <location>
        <begin position="272"/>
        <end position="292"/>
    </location>
</feature>
<dbReference type="OrthoDB" id="8523687at2"/>
<keyword evidence="1" id="KW-0472">Membrane</keyword>
<feature type="transmembrane region" description="Helical" evidence="1">
    <location>
        <begin position="66"/>
        <end position="85"/>
    </location>
</feature>
<feature type="transmembrane region" description="Helical" evidence="1">
    <location>
        <begin position="428"/>
        <end position="449"/>
    </location>
</feature>
<accession>A0A1Y0CXW9</accession>
<name>A0A1Y0CXW9_9GAMM</name>
<protein>
    <submittedName>
        <fullName evidence="2">Uncharacterized protein</fullName>
    </submittedName>
</protein>
<evidence type="ECO:0000313" key="3">
    <source>
        <dbReference type="Proteomes" id="UP000243793"/>
    </source>
</evidence>
<evidence type="ECO:0000313" key="2">
    <source>
        <dbReference type="EMBL" id="ART79864.1"/>
    </source>
</evidence>
<proteinExistence type="predicted"/>
<sequence>MKGLLLLARVIKAPRSLAGLLILLGMVLVAANVLGFNVSNSVAGTSYWLAAALLWNGLSQRNRRQASVLIGLGVSCLVASLWLGAELAVERLFSANVTIISMLVAVSFLSLVTRPAQQQQMPLPKGRRALSSTLVAIHAFGAVINLSAVFIIGDRLAQHAKLTREQSLVLVRGFSAAAFWSPFFAAMGVALSVAPRAELALLWGVSMPLAAIALGLTYWQLQRQAVPVRSTDDYPSAPVSEFIGYPLHISALLVPSLLAIAVLVFHKLLPQWSILAVITLLAPLFSVTGLVIKRESVRRNIVQLVSGRLAQMGNELILFLAAGVLAYGLESVLLSAHWQLPVAHFGILAAAVTYLAIIFLALLGVHPIVCIMLAASVWAPLNPDHSLMALVFLSSWALGTASGPLSGINVAFQGRYGVDSFAMMRWNLGYLALMSLGVLLAIGVLGWRLGINVL</sequence>
<dbReference type="EMBL" id="CP021376">
    <property type="protein sequence ID" value="ART79864.1"/>
    <property type="molecule type" value="Genomic_DNA"/>
</dbReference>
<feature type="transmembrane region" description="Helical" evidence="1">
    <location>
        <begin position="92"/>
        <end position="113"/>
    </location>
</feature>
<keyword evidence="1" id="KW-1133">Transmembrane helix</keyword>
<organism evidence="2 3">
    <name type="scientific">Oceanisphaera avium</name>
    <dbReference type="NCBI Taxonomy" id="1903694"/>
    <lineage>
        <taxon>Bacteria</taxon>
        <taxon>Pseudomonadati</taxon>
        <taxon>Pseudomonadota</taxon>
        <taxon>Gammaproteobacteria</taxon>
        <taxon>Aeromonadales</taxon>
        <taxon>Aeromonadaceae</taxon>
        <taxon>Oceanisphaera</taxon>
    </lineage>
</organism>
<feature type="transmembrane region" description="Helical" evidence="1">
    <location>
        <begin position="133"/>
        <end position="153"/>
    </location>
</feature>
<feature type="transmembrane region" description="Helical" evidence="1">
    <location>
        <begin position="242"/>
        <end position="266"/>
    </location>
</feature>
<dbReference type="AlphaFoldDB" id="A0A1Y0CXW9"/>
<feature type="transmembrane region" description="Helical" evidence="1">
    <location>
        <begin position="200"/>
        <end position="221"/>
    </location>
</feature>
<feature type="transmembrane region" description="Helical" evidence="1">
    <location>
        <begin position="174"/>
        <end position="194"/>
    </location>
</feature>
<gene>
    <name evidence="2" type="ORF">CBP12_06620</name>
</gene>
<dbReference type="KEGG" id="ocm:CBP12_06620"/>
<keyword evidence="3" id="KW-1185">Reference proteome</keyword>
<feature type="transmembrane region" description="Helical" evidence="1">
    <location>
        <begin position="342"/>
        <end position="375"/>
    </location>
</feature>
<dbReference type="Proteomes" id="UP000243793">
    <property type="component" value="Chromosome"/>
</dbReference>
<evidence type="ECO:0000256" key="1">
    <source>
        <dbReference type="SAM" id="Phobius"/>
    </source>
</evidence>
<feature type="transmembrane region" description="Helical" evidence="1">
    <location>
        <begin position="387"/>
        <end position="408"/>
    </location>
</feature>
<feature type="transmembrane region" description="Helical" evidence="1">
    <location>
        <begin position="316"/>
        <end position="336"/>
    </location>
</feature>
<reference evidence="3" key="1">
    <citation type="submission" date="2017-05" db="EMBL/GenBank/DDBJ databases">
        <authorList>
            <person name="Sung H."/>
        </authorList>
    </citation>
    <scope>NUCLEOTIDE SEQUENCE [LARGE SCALE GENOMIC DNA]</scope>
    <source>
        <strain evidence="3">AMac2203</strain>
    </source>
</reference>